<proteinExistence type="predicted"/>
<dbReference type="Proteomes" id="UP000053676">
    <property type="component" value="Unassembled WGS sequence"/>
</dbReference>
<protein>
    <submittedName>
        <fullName evidence="1">Uncharacterized protein</fullName>
    </submittedName>
</protein>
<evidence type="ECO:0000313" key="1">
    <source>
        <dbReference type="EMBL" id="ETN68415.1"/>
    </source>
</evidence>
<name>W2SFQ5_NECAM</name>
<gene>
    <name evidence="1" type="ORF">NECAME_05603</name>
</gene>
<sequence length="69" mass="7735">MANGDVSGHIDMNRKVQAWLSRPLSVHERDDELESGRYLCVSLSVRRVCASASFAQWAILGEVARFKLT</sequence>
<dbReference type="AlphaFoldDB" id="W2SFQ5"/>
<evidence type="ECO:0000313" key="2">
    <source>
        <dbReference type="Proteomes" id="UP000053676"/>
    </source>
</evidence>
<keyword evidence="2" id="KW-1185">Reference proteome</keyword>
<accession>W2SFQ5</accession>
<dbReference type="KEGG" id="nai:NECAME_05603"/>
<dbReference type="EMBL" id="KI669268">
    <property type="protein sequence ID" value="ETN68415.1"/>
    <property type="molecule type" value="Genomic_DNA"/>
</dbReference>
<reference evidence="2" key="1">
    <citation type="journal article" date="2014" name="Nat. Genet.">
        <title>Genome of the human hookworm Necator americanus.</title>
        <authorList>
            <person name="Tang Y.T."/>
            <person name="Gao X."/>
            <person name="Rosa B.A."/>
            <person name="Abubucker S."/>
            <person name="Hallsworth-Pepin K."/>
            <person name="Martin J."/>
            <person name="Tyagi R."/>
            <person name="Heizer E."/>
            <person name="Zhang X."/>
            <person name="Bhonagiri-Palsikar V."/>
            <person name="Minx P."/>
            <person name="Warren W.C."/>
            <person name="Wang Q."/>
            <person name="Zhan B."/>
            <person name="Hotez P.J."/>
            <person name="Sternberg P.W."/>
            <person name="Dougall A."/>
            <person name="Gaze S.T."/>
            <person name="Mulvenna J."/>
            <person name="Sotillo J."/>
            <person name="Ranganathan S."/>
            <person name="Rabelo E.M."/>
            <person name="Wilson R.K."/>
            <person name="Felgner P.L."/>
            <person name="Bethony J."/>
            <person name="Hawdon J.M."/>
            <person name="Gasser R.B."/>
            <person name="Loukas A."/>
            <person name="Mitreva M."/>
        </authorList>
    </citation>
    <scope>NUCLEOTIDE SEQUENCE [LARGE SCALE GENOMIC DNA]</scope>
</reference>
<organism evidence="1 2">
    <name type="scientific">Necator americanus</name>
    <name type="common">Human hookworm</name>
    <dbReference type="NCBI Taxonomy" id="51031"/>
    <lineage>
        <taxon>Eukaryota</taxon>
        <taxon>Metazoa</taxon>
        <taxon>Ecdysozoa</taxon>
        <taxon>Nematoda</taxon>
        <taxon>Chromadorea</taxon>
        <taxon>Rhabditida</taxon>
        <taxon>Rhabditina</taxon>
        <taxon>Rhabditomorpha</taxon>
        <taxon>Strongyloidea</taxon>
        <taxon>Ancylostomatidae</taxon>
        <taxon>Bunostominae</taxon>
        <taxon>Necator</taxon>
    </lineage>
</organism>